<evidence type="ECO:0000256" key="11">
    <source>
        <dbReference type="ARBA" id="ARBA00023211"/>
    </source>
</evidence>
<evidence type="ECO:0000256" key="4">
    <source>
        <dbReference type="ARBA" id="ARBA00004123"/>
    </source>
</evidence>
<comment type="subcellular location">
    <subcellularLocation>
        <location evidence="4">Nucleus</location>
    </subcellularLocation>
</comment>
<comment type="cofactor">
    <cofactor evidence="3">
        <name>Fe(2+)</name>
        <dbReference type="ChEBI" id="CHEBI:29033"/>
    </cofactor>
</comment>
<comment type="cofactor">
    <cofactor evidence="1">
        <name>Mn(2+)</name>
        <dbReference type="ChEBI" id="CHEBI:29035"/>
    </cofactor>
</comment>
<dbReference type="Pfam" id="PF05011">
    <property type="entry name" value="DBR1"/>
    <property type="match status" value="1"/>
</dbReference>
<dbReference type="CDD" id="cd00844">
    <property type="entry name" value="MPP_Dbr1_N"/>
    <property type="match status" value="1"/>
</dbReference>
<dbReference type="PANTHER" id="PTHR12849">
    <property type="entry name" value="RNA LARIAT DEBRANCHING ENZYME"/>
    <property type="match status" value="1"/>
</dbReference>
<keyword evidence="6" id="KW-0507">mRNA processing</keyword>
<proteinExistence type="inferred from homology"/>
<evidence type="ECO:0000256" key="10">
    <source>
        <dbReference type="ARBA" id="ARBA00023004"/>
    </source>
</evidence>
<sequence length="719" mass="79720">MEMPTSESSSIRVAFEGCGHGCLHDIYASVDKAAALKGWDGVDLVIIGGDFQAVRNANDLACMSVPMKYRELGDFHEYYSGQRVAPYLTIFVGGNHEASNHMFELYYGGWVAPNIYYLGAANVIRCGPLRIAGMSGIWKGYDYRRPHFERLPYNSDDVQSIYHIRELDVRKLLQIRTQVDLGLSHDWPKQVERSGDFETLFRKKLGFREDSQNGRLGSMAAKHVLDRLRPAYWFSAHLHVKFAALVQHAEYVVPEHPAAKRQAATAPTDASQRSSAPQAFALDGAVFTSLVLGEENPLNEHMASASTAKSGKQNESHAVNTGDYQLQSESGQPAGQPPKTDASAGEAAGDMATKLSAWNNFHAVAARNEAAENDLYLSGKAQNHGPNPYEIKHNLTWKRVETDMDGVNRKIASVEREVSPDRQSNKKQKVQHESEVVKNSDEIDLDLDSDSDDASSKAQPETAVSGNTGSPTHTPTTNQMERDNGNAQAEPDKAADVSQDVRNQLPASFARPQPDPYPVNGPLPEAISNKMTSFLALDKCLPNREFLQLLEINPISDLDGAKVERPYRLQYDKEWLAITRAFANDLHLGDPNARPSADKGDVVYRPQILEEEKWVEENVVKPGKLVVPENFTQTAPVYDPAVPLTTEEMPMEYTNPQTTEFCELIGIENKFDMSDAERQARMARGPRPNSNRGGMNRPPRRGGFGRGRGRGGRGRGNRY</sequence>
<feature type="compositionally biased region" description="Basic and acidic residues" evidence="13">
    <location>
        <begin position="412"/>
        <end position="441"/>
    </location>
</feature>
<dbReference type="VEuPathDB" id="FungiDB:ATCC64974_87730"/>
<evidence type="ECO:0000256" key="12">
    <source>
        <dbReference type="ARBA" id="ARBA00023242"/>
    </source>
</evidence>
<evidence type="ECO:0000256" key="1">
    <source>
        <dbReference type="ARBA" id="ARBA00001936"/>
    </source>
</evidence>
<keyword evidence="10" id="KW-0408">Iron</keyword>
<reference evidence="16" key="1">
    <citation type="submission" date="2018-10" db="EMBL/GenBank/DDBJ databases">
        <title>FDA dAtabase for Regulatory Grade micrObial Sequences (FDA-ARGOS): Supporting development and validation of Infectious Disease Dx tests.</title>
        <authorList>
            <person name="Kerrigan L."/>
            <person name="Tallon L."/>
            <person name="Sadzewicz L."/>
            <person name="Sengamalay N."/>
            <person name="Ott S."/>
            <person name="Godinez A."/>
            <person name="Nagaraj S."/>
            <person name="Vavikolanu K."/>
            <person name="Nadendla S."/>
            <person name="George J."/>
            <person name="Sichtig H."/>
        </authorList>
    </citation>
    <scope>NUCLEOTIDE SEQUENCE [LARGE SCALE GENOMIC DNA]</scope>
    <source>
        <strain evidence="16">FDAARGOS_311</strain>
    </source>
</reference>
<protein>
    <recommendedName>
        <fullName evidence="14">Lariat debranching enzyme C-terminal domain-containing protein</fullName>
    </recommendedName>
</protein>
<feature type="region of interest" description="Disordered" evidence="13">
    <location>
        <begin position="412"/>
        <end position="498"/>
    </location>
</feature>
<feature type="region of interest" description="Disordered" evidence="13">
    <location>
        <begin position="302"/>
        <end position="348"/>
    </location>
</feature>
<dbReference type="GO" id="GO:0046872">
    <property type="term" value="F:metal ion binding"/>
    <property type="evidence" value="ECO:0007669"/>
    <property type="project" value="UniProtKB-KW"/>
</dbReference>
<evidence type="ECO:0000256" key="2">
    <source>
        <dbReference type="ARBA" id="ARBA00001947"/>
    </source>
</evidence>
<keyword evidence="12" id="KW-0539">Nucleus</keyword>
<dbReference type="GO" id="GO:0008419">
    <property type="term" value="F:RNA lariat debranching enzyme activity"/>
    <property type="evidence" value="ECO:0007669"/>
    <property type="project" value="TreeGrafter"/>
</dbReference>
<evidence type="ECO:0000313" key="16">
    <source>
        <dbReference type="Proteomes" id="UP000197666"/>
    </source>
</evidence>
<evidence type="ECO:0000256" key="8">
    <source>
        <dbReference type="ARBA" id="ARBA00022801"/>
    </source>
</evidence>
<feature type="compositionally biased region" description="Basic and acidic residues" evidence="13">
    <location>
        <begin position="480"/>
        <end position="495"/>
    </location>
</feature>
<dbReference type="VEuPathDB" id="FungiDB:M747DRAFT_267408"/>
<dbReference type="SUPFAM" id="SSF56300">
    <property type="entry name" value="Metallo-dependent phosphatases"/>
    <property type="match status" value="1"/>
</dbReference>
<keyword evidence="7" id="KW-0479">Metal-binding</keyword>
<feature type="region of interest" description="Disordered" evidence="13">
    <location>
        <begin position="677"/>
        <end position="719"/>
    </location>
</feature>
<organism evidence="15 16">
    <name type="scientific">Aspergillus niger</name>
    <dbReference type="NCBI Taxonomy" id="5061"/>
    <lineage>
        <taxon>Eukaryota</taxon>
        <taxon>Fungi</taxon>
        <taxon>Dikarya</taxon>
        <taxon>Ascomycota</taxon>
        <taxon>Pezizomycotina</taxon>
        <taxon>Eurotiomycetes</taxon>
        <taxon>Eurotiomycetidae</taxon>
        <taxon>Eurotiales</taxon>
        <taxon>Aspergillaceae</taxon>
        <taxon>Aspergillus</taxon>
        <taxon>Aspergillus subgen. Circumdati</taxon>
    </lineage>
</organism>
<dbReference type="InterPro" id="IPR041816">
    <property type="entry name" value="Dbr1_N"/>
</dbReference>
<keyword evidence="8" id="KW-0378">Hydrolase</keyword>
<dbReference type="InterPro" id="IPR029052">
    <property type="entry name" value="Metallo-depent_PP-like"/>
</dbReference>
<evidence type="ECO:0000313" key="15">
    <source>
        <dbReference type="EMBL" id="TPR04310.1"/>
    </source>
</evidence>
<evidence type="ECO:0000256" key="6">
    <source>
        <dbReference type="ARBA" id="ARBA00022664"/>
    </source>
</evidence>
<dbReference type="InterPro" id="IPR004843">
    <property type="entry name" value="Calcineurin-like_PHP"/>
</dbReference>
<keyword evidence="9" id="KW-0862">Zinc</keyword>
<comment type="cofactor">
    <cofactor evidence="2">
        <name>Zn(2+)</name>
        <dbReference type="ChEBI" id="CHEBI:29105"/>
    </cofactor>
</comment>
<dbReference type="AlphaFoldDB" id="A0A254UEA1"/>
<keyword evidence="11" id="KW-0464">Manganese</keyword>
<feature type="compositionally biased region" description="Low complexity" evidence="13">
    <location>
        <begin position="685"/>
        <end position="697"/>
    </location>
</feature>
<evidence type="ECO:0000256" key="9">
    <source>
        <dbReference type="ARBA" id="ARBA00022833"/>
    </source>
</evidence>
<evidence type="ECO:0000256" key="3">
    <source>
        <dbReference type="ARBA" id="ARBA00001954"/>
    </source>
</evidence>
<feature type="compositionally biased region" description="Basic residues" evidence="13">
    <location>
        <begin position="707"/>
        <end position="719"/>
    </location>
</feature>
<feature type="compositionally biased region" description="Polar residues" evidence="13">
    <location>
        <begin position="304"/>
        <end position="333"/>
    </location>
</feature>
<dbReference type="SMART" id="SM01124">
    <property type="entry name" value="DBR1"/>
    <property type="match status" value="1"/>
</dbReference>
<accession>A0A254UEA1</accession>
<dbReference type="Proteomes" id="UP000197666">
    <property type="component" value="Unassembled WGS sequence"/>
</dbReference>
<comment type="caution">
    <text evidence="15">The sequence shown here is derived from an EMBL/GenBank/DDBJ whole genome shotgun (WGS) entry which is preliminary data.</text>
</comment>
<dbReference type="VEuPathDB" id="FungiDB:ASPNIDRAFT2_1187406"/>
<feature type="compositionally biased region" description="Polar residues" evidence="13">
    <location>
        <begin position="457"/>
        <end position="479"/>
    </location>
</feature>
<evidence type="ECO:0000256" key="7">
    <source>
        <dbReference type="ARBA" id="ARBA00022723"/>
    </source>
</evidence>
<dbReference type="GO" id="GO:0000398">
    <property type="term" value="P:mRNA splicing, via spliceosome"/>
    <property type="evidence" value="ECO:0007669"/>
    <property type="project" value="TreeGrafter"/>
</dbReference>
<dbReference type="VEuPathDB" id="FungiDB:An11g00840"/>
<dbReference type="Pfam" id="PF00149">
    <property type="entry name" value="Metallophos"/>
    <property type="match status" value="1"/>
</dbReference>
<evidence type="ECO:0000259" key="14">
    <source>
        <dbReference type="SMART" id="SM01124"/>
    </source>
</evidence>
<dbReference type="PANTHER" id="PTHR12849:SF0">
    <property type="entry name" value="LARIAT DEBRANCHING ENZYME"/>
    <property type="match status" value="1"/>
</dbReference>
<gene>
    <name evidence="15" type="ORF">CAN33_0029095</name>
</gene>
<evidence type="ECO:0000256" key="13">
    <source>
        <dbReference type="SAM" id="MobiDB-lite"/>
    </source>
</evidence>
<dbReference type="EMBL" id="NKJJ02000002">
    <property type="protein sequence ID" value="TPR04310.1"/>
    <property type="molecule type" value="Genomic_DNA"/>
</dbReference>
<dbReference type="InterPro" id="IPR007708">
    <property type="entry name" value="DBR1_C"/>
</dbReference>
<name>A0A254UEA1_ASPNG</name>
<comment type="similarity">
    <text evidence="5">Belongs to the lariat debranching enzyme family.</text>
</comment>
<feature type="compositionally biased region" description="Acidic residues" evidence="13">
    <location>
        <begin position="442"/>
        <end position="453"/>
    </location>
</feature>
<dbReference type="eggNOG" id="KOG2863">
    <property type="taxonomic scope" value="Eukaryota"/>
</dbReference>
<feature type="domain" description="Lariat debranching enzyme C-terminal" evidence="14">
    <location>
        <begin position="523"/>
        <end position="671"/>
    </location>
</feature>
<dbReference type="GO" id="GO:0005634">
    <property type="term" value="C:nucleus"/>
    <property type="evidence" value="ECO:0007669"/>
    <property type="project" value="UniProtKB-SubCell"/>
</dbReference>
<evidence type="ECO:0000256" key="5">
    <source>
        <dbReference type="ARBA" id="ARBA00006045"/>
    </source>
</evidence>